<keyword evidence="10" id="KW-1185">Reference proteome</keyword>
<dbReference type="AlphaFoldDB" id="A0A0R1UV97"/>
<dbReference type="EMBL" id="AZFQ01000053">
    <property type="protein sequence ID" value="KRL97105.1"/>
    <property type="molecule type" value="Genomic_DNA"/>
</dbReference>
<dbReference type="STRING" id="1423801.FD50_GL001656"/>
<protein>
    <recommendedName>
        <fullName evidence="6">UDP-N-acetylglucosamine kinase</fullName>
        <ecNumber evidence="2">2.7.1.176</ecNumber>
    </recommendedName>
    <alternativeName>
        <fullName evidence="6">UDP-N-acetylglucosamine kinase</fullName>
    </alternativeName>
</protein>
<dbReference type="GO" id="GO:0016301">
    <property type="term" value="F:kinase activity"/>
    <property type="evidence" value="ECO:0007669"/>
    <property type="project" value="InterPro"/>
</dbReference>
<dbReference type="Pfam" id="PF06414">
    <property type="entry name" value="Zeta_toxin"/>
    <property type="match status" value="1"/>
</dbReference>
<keyword evidence="4" id="KW-0547">Nucleotide-binding</keyword>
<reference evidence="9 10" key="1">
    <citation type="journal article" date="2015" name="Genome Announc.">
        <title>Expanding the biotechnology potential of lactobacilli through comparative genomics of 213 strains and associated genera.</title>
        <authorList>
            <person name="Sun Z."/>
            <person name="Harris H.M."/>
            <person name="McCann A."/>
            <person name="Guo C."/>
            <person name="Argimon S."/>
            <person name="Zhang W."/>
            <person name="Yang X."/>
            <person name="Jeffery I.B."/>
            <person name="Cooney J.C."/>
            <person name="Kagawa T.F."/>
            <person name="Liu W."/>
            <person name="Song Y."/>
            <person name="Salvetti E."/>
            <person name="Wrobel A."/>
            <person name="Rasinkangas P."/>
            <person name="Parkhill J."/>
            <person name="Rea M.C."/>
            <person name="O'Sullivan O."/>
            <person name="Ritari J."/>
            <person name="Douillard F.P."/>
            <person name="Paul Ross R."/>
            <person name="Yang R."/>
            <person name="Briner A.E."/>
            <person name="Felis G.E."/>
            <person name="de Vos W.M."/>
            <person name="Barrangou R."/>
            <person name="Klaenhammer T.R."/>
            <person name="Caufield P.W."/>
            <person name="Cui Y."/>
            <person name="Zhang H."/>
            <person name="O'Toole P.W."/>
        </authorList>
    </citation>
    <scope>NUCLEOTIDE SEQUENCE [LARGE SCALE GENOMIC DNA]</scope>
    <source>
        <strain evidence="9 10">DSM 16230</strain>
    </source>
</reference>
<dbReference type="OrthoDB" id="9781848at2"/>
<evidence type="ECO:0000313" key="9">
    <source>
        <dbReference type="EMBL" id="KRL97105.1"/>
    </source>
</evidence>
<evidence type="ECO:0000313" key="10">
    <source>
        <dbReference type="Proteomes" id="UP000051166"/>
    </source>
</evidence>
<feature type="domain" description="Zeta toxin" evidence="8">
    <location>
        <begin position="4"/>
        <end position="48"/>
    </location>
</feature>
<dbReference type="RefSeq" id="WP_056961431.1">
    <property type="nucleotide sequence ID" value="NZ_AZFQ01000053.1"/>
</dbReference>
<dbReference type="InterPro" id="IPR010488">
    <property type="entry name" value="Zeta_toxin_domain"/>
</dbReference>
<keyword evidence="5" id="KW-0067">ATP-binding</keyword>
<dbReference type="InterPro" id="IPR027417">
    <property type="entry name" value="P-loop_NTPase"/>
</dbReference>
<proteinExistence type="inferred from homology"/>
<dbReference type="GeneID" id="98308907"/>
<evidence type="ECO:0000256" key="1">
    <source>
        <dbReference type="ARBA" id="ARBA00009104"/>
    </source>
</evidence>
<dbReference type="GO" id="GO:0005524">
    <property type="term" value="F:ATP binding"/>
    <property type="evidence" value="ECO:0007669"/>
    <property type="project" value="UniProtKB-KW"/>
</dbReference>
<organism evidence="9 10">
    <name type="scientific">Liquorilactobacillus satsumensis DSM 16230 = JCM 12392</name>
    <dbReference type="NCBI Taxonomy" id="1423801"/>
    <lineage>
        <taxon>Bacteria</taxon>
        <taxon>Bacillati</taxon>
        <taxon>Bacillota</taxon>
        <taxon>Bacilli</taxon>
        <taxon>Lactobacillales</taxon>
        <taxon>Lactobacillaceae</taxon>
        <taxon>Liquorilactobacillus</taxon>
    </lineage>
</organism>
<evidence type="ECO:0000256" key="2">
    <source>
        <dbReference type="ARBA" id="ARBA00011963"/>
    </source>
</evidence>
<evidence type="ECO:0000256" key="5">
    <source>
        <dbReference type="ARBA" id="ARBA00022840"/>
    </source>
</evidence>
<sequence>MNKYLIIIRGNSGSGKTTLAQKLQTYFGSQKCLLLQQDVLRRDFLHTNDHLGTPAVDLLETLIHFGESHYQITILEGILRRDVYGKMLQRVCRIFAGNVCMYYLDVPFEVTLQHNNEKPQPFTTELLQSWWREKDYLNSAERRLSKGGTNTFFATITSEIVQAHDDF</sequence>
<comment type="similarity">
    <text evidence="1">Belongs to the zeta toxin family.</text>
</comment>
<dbReference type="SUPFAM" id="SSF52540">
    <property type="entry name" value="P-loop containing nucleoside triphosphate hydrolases"/>
    <property type="match status" value="1"/>
</dbReference>
<evidence type="ECO:0000259" key="8">
    <source>
        <dbReference type="Pfam" id="PF06414"/>
    </source>
</evidence>
<evidence type="ECO:0000256" key="3">
    <source>
        <dbReference type="ARBA" id="ARBA00022649"/>
    </source>
</evidence>
<comment type="catalytic activity">
    <reaction evidence="7">
        <text>UDP-N-acetyl-alpha-D-glucosamine + ATP = UDP-N-acetyl-alpha-D-glucosamine 3'-phosphate + ADP + H(+)</text>
        <dbReference type="Rhea" id="RHEA:32671"/>
        <dbReference type="ChEBI" id="CHEBI:15378"/>
        <dbReference type="ChEBI" id="CHEBI:30616"/>
        <dbReference type="ChEBI" id="CHEBI:57705"/>
        <dbReference type="ChEBI" id="CHEBI:64353"/>
        <dbReference type="ChEBI" id="CHEBI:456216"/>
        <dbReference type="EC" id="2.7.1.176"/>
    </reaction>
</comment>
<dbReference type="NCBIfam" id="NF005255">
    <property type="entry name" value="PRK06762.2-2"/>
    <property type="match status" value="1"/>
</dbReference>
<accession>A0A0R1UV97</accession>
<dbReference type="PATRIC" id="fig|1423801.4.peg.1694"/>
<evidence type="ECO:0000256" key="7">
    <source>
        <dbReference type="ARBA" id="ARBA00048178"/>
    </source>
</evidence>
<keyword evidence="3" id="KW-1277">Toxin-antitoxin system</keyword>
<gene>
    <name evidence="9" type="ORF">FD50_GL001656</name>
</gene>
<comment type="caution">
    <text evidence="9">The sequence shown here is derived from an EMBL/GenBank/DDBJ whole genome shotgun (WGS) entry which is preliminary data.</text>
</comment>
<name>A0A0R1UV97_9LACO</name>
<evidence type="ECO:0000256" key="4">
    <source>
        <dbReference type="ARBA" id="ARBA00022741"/>
    </source>
</evidence>
<dbReference type="EC" id="2.7.1.176" evidence="2"/>
<dbReference type="Proteomes" id="UP000051166">
    <property type="component" value="Unassembled WGS sequence"/>
</dbReference>
<dbReference type="Gene3D" id="3.40.50.300">
    <property type="entry name" value="P-loop containing nucleotide triphosphate hydrolases"/>
    <property type="match status" value="1"/>
</dbReference>
<evidence type="ECO:0000256" key="6">
    <source>
        <dbReference type="ARBA" id="ARBA00032897"/>
    </source>
</evidence>